<organism evidence="1">
    <name type="scientific">Arundo donax</name>
    <name type="common">Giant reed</name>
    <name type="synonym">Donax arundinaceus</name>
    <dbReference type="NCBI Taxonomy" id="35708"/>
    <lineage>
        <taxon>Eukaryota</taxon>
        <taxon>Viridiplantae</taxon>
        <taxon>Streptophyta</taxon>
        <taxon>Embryophyta</taxon>
        <taxon>Tracheophyta</taxon>
        <taxon>Spermatophyta</taxon>
        <taxon>Magnoliopsida</taxon>
        <taxon>Liliopsida</taxon>
        <taxon>Poales</taxon>
        <taxon>Poaceae</taxon>
        <taxon>PACMAD clade</taxon>
        <taxon>Arundinoideae</taxon>
        <taxon>Arundineae</taxon>
        <taxon>Arundo</taxon>
    </lineage>
</organism>
<sequence>MASVFLMSLSRNSFCNLYYFLFSIYHNQAGNFICTTFLVSHLPLVSSFLRI</sequence>
<dbReference type="EMBL" id="GBRH01182987">
    <property type="protein sequence ID" value="JAE14909.1"/>
    <property type="molecule type" value="Transcribed_RNA"/>
</dbReference>
<accession>A0A0A9FUI6</accession>
<protein>
    <submittedName>
        <fullName evidence="1">Uncharacterized protein</fullName>
    </submittedName>
</protein>
<reference evidence="1" key="2">
    <citation type="journal article" date="2015" name="Data Brief">
        <title>Shoot transcriptome of the giant reed, Arundo donax.</title>
        <authorList>
            <person name="Barrero R.A."/>
            <person name="Guerrero F.D."/>
            <person name="Moolhuijzen P."/>
            <person name="Goolsby J.A."/>
            <person name="Tidwell J."/>
            <person name="Bellgard S.E."/>
            <person name="Bellgard M.I."/>
        </authorList>
    </citation>
    <scope>NUCLEOTIDE SEQUENCE</scope>
    <source>
        <tissue evidence="1">Shoot tissue taken approximately 20 cm above the soil surface</tissue>
    </source>
</reference>
<reference evidence="1" key="1">
    <citation type="submission" date="2014-09" db="EMBL/GenBank/DDBJ databases">
        <authorList>
            <person name="Magalhaes I.L.F."/>
            <person name="Oliveira U."/>
            <person name="Santos F.R."/>
            <person name="Vidigal T.H.D.A."/>
            <person name="Brescovit A.D."/>
            <person name="Santos A.J."/>
        </authorList>
    </citation>
    <scope>NUCLEOTIDE SEQUENCE</scope>
    <source>
        <tissue evidence="1">Shoot tissue taken approximately 20 cm above the soil surface</tissue>
    </source>
</reference>
<dbReference type="AlphaFoldDB" id="A0A0A9FUI6"/>
<evidence type="ECO:0000313" key="1">
    <source>
        <dbReference type="EMBL" id="JAE14909.1"/>
    </source>
</evidence>
<name>A0A0A9FUI6_ARUDO</name>
<proteinExistence type="predicted"/>